<dbReference type="AlphaFoldDB" id="A0A2P5X9D4"/>
<gene>
    <name evidence="1" type="ORF">GOBAR_AA20715</name>
</gene>
<dbReference type="EMBL" id="KZ665395">
    <property type="protein sequence ID" value="PPR99957.1"/>
    <property type="molecule type" value="Genomic_DNA"/>
</dbReference>
<evidence type="ECO:0000313" key="1">
    <source>
        <dbReference type="EMBL" id="PPR99957.1"/>
    </source>
</evidence>
<proteinExistence type="predicted"/>
<reference evidence="1 2" key="1">
    <citation type="submission" date="2015-01" db="EMBL/GenBank/DDBJ databases">
        <title>Genome of allotetraploid Gossypium barbadense reveals genomic plasticity and fiber elongation in cotton evolution.</title>
        <authorList>
            <person name="Chen X."/>
            <person name="Liu X."/>
            <person name="Zhao B."/>
            <person name="Zheng H."/>
            <person name="Hu Y."/>
            <person name="Lu G."/>
            <person name="Yang C."/>
            <person name="Chen J."/>
            <person name="Shan C."/>
            <person name="Zhang L."/>
            <person name="Zhou Y."/>
            <person name="Wang L."/>
            <person name="Guo W."/>
            <person name="Bai Y."/>
            <person name="Ruan J."/>
            <person name="Shangguan X."/>
            <person name="Mao Y."/>
            <person name="Jiang J."/>
            <person name="Zhu Y."/>
            <person name="Lei J."/>
            <person name="Kang H."/>
            <person name="Chen S."/>
            <person name="He X."/>
            <person name="Wang R."/>
            <person name="Wang Y."/>
            <person name="Chen J."/>
            <person name="Wang L."/>
            <person name="Yu S."/>
            <person name="Wang B."/>
            <person name="Wei J."/>
            <person name="Song S."/>
            <person name="Lu X."/>
            <person name="Gao Z."/>
            <person name="Gu W."/>
            <person name="Deng X."/>
            <person name="Ma D."/>
            <person name="Wang S."/>
            <person name="Liang W."/>
            <person name="Fang L."/>
            <person name="Cai C."/>
            <person name="Zhu X."/>
            <person name="Zhou B."/>
            <person name="Zhang Y."/>
            <person name="Chen Z."/>
            <person name="Xu S."/>
            <person name="Zhu R."/>
            <person name="Wang S."/>
            <person name="Zhang T."/>
            <person name="Zhao G."/>
        </authorList>
    </citation>
    <scope>NUCLEOTIDE SEQUENCE [LARGE SCALE GENOMIC DNA]</scope>
    <source>
        <strain evidence="2">cv. Xinhai21</strain>
        <tissue evidence="1">Leaf</tissue>
    </source>
</reference>
<protein>
    <submittedName>
        <fullName evidence="1">Uncharacterized protein</fullName>
    </submittedName>
</protein>
<accession>A0A2P5X9D4</accession>
<sequence>MGAHGRVARLCLASFASPTSVITHGLITWPWRLIDPVLGENFALFSHDRIARPCLLLWCEHGLRHARVPGRVDGKTLCFKIHRP</sequence>
<dbReference type="Proteomes" id="UP000239757">
    <property type="component" value="Unassembled WGS sequence"/>
</dbReference>
<name>A0A2P5X9D4_GOSBA</name>
<organism evidence="1 2">
    <name type="scientific">Gossypium barbadense</name>
    <name type="common">Sea Island cotton</name>
    <name type="synonym">Hibiscus barbadensis</name>
    <dbReference type="NCBI Taxonomy" id="3634"/>
    <lineage>
        <taxon>Eukaryota</taxon>
        <taxon>Viridiplantae</taxon>
        <taxon>Streptophyta</taxon>
        <taxon>Embryophyta</taxon>
        <taxon>Tracheophyta</taxon>
        <taxon>Spermatophyta</taxon>
        <taxon>Magnoliopsida</taxon>
        <taxon>eudicotyledons</taxon>
        <taxon>Gunneridae</taxon>
        <taxon>Pentapetalae</taxon>
        <taxon>rosids</taxon>
        <taxon>malvids</taxon>
        <taxon>Malvales</taxon>
        <taxon>Malvaceae</taxon>
        <taxon>Malvoideae</taxon>
        <taxon>Gossypium</taxon>
    </lineage>
</organism>
<evidence type="ECO:0000313" key="2">
    <source>
        <dbReference type="Proteomes" id="UP000239757"/>
    </source>
</evidence>